<evidence type="ECO:0000259" key="5">
    <source>
        <dbReference type="PROSITE" id="PS50931"/>
    </source>
</evidence>
<dbReference type="Gene3D" id="1.10.10.10">
    <property type="entry name" value="Winged helix-like DNA-binding domain superfamily/Winged helix DNA-binding domain"/>
    <property type="match status" value="1"/>
</dbReference>
<dbReference type="Gene3D" id="3.40.190.290">
    <property type="match status" value="1"/>
</dbReference>
<proteinExistence type="inferred from homology"/>
<evidence type="ECO:0000256" key="4">
    <source>
        <dbReference type="ARBA" id="ARBA00023163"/>
    </source>
</evidence>
<keyword evidence="2" id="KW-0805">Transcription regulation</keyword>
<dbReference type="InterPro" id="IPR036390">
    <property type="entry name" value="WH_DNA-bd_sf"/>
</dbReference>
<reference evidence="6 7" key="1">
    <citation type="submission" date="2020-10" db="EMBL/GenBank/DDBJ databases">
        <title>Phylogeny of dyella-like bacteria.</title>
        <authorList>
            <person name="Fu J."/>
        </authorList>
    </citation>
    <scope>NUCLEOTIDE SEQUENCE [LARGE SCALE GENOMIC DNA]</scope>
    <source>
        <strain evidence="6 7">Gsoil3046</strain>
    </source>
</reference>
<organism evidence="6 7">
    <name type="scientific">Dyella ginsengisoli</name>
    <dbReference type="NCBI Taxonomy" id="363848"/>
    <lineage>
        <taxon>Bacteria</taxon>
        <taxon>Pseudomonadati</taxon>
        <taxon>Pseudomonadota</taxon>
        <taxon>Gammaproteobacteria</taxon>
        <taxon>Lysobacterales</taxon>
        <taxon>Rhodanobacteraceae</taxon>
        <taxon>Dyella</taxon>
    </lineage>
</organism>
<keyword evidence="4" id="KW-0804">Transcription</keyword>
<dbReference type="Pfam" id="PF00126">
    <property type="entry name" value="HTH_1"/>
    <property type="match status" value="1"/>
</dbReference>
<comment type="caution">
    <text evidence="6">The sequence shown here is derived from an EMBL/GenBank/DDBJ whole genome shotgun (WGS) entry which is preliminary data.</text>
</comment>
<name>A0ABW8JMN3_9GAMM</name>
<dbReference type="PROSITE" id="PS50931">
    <property type="entry name" value="HTH_LYSR"/>
    <property type="match status" value="1"/>
</dbReference>
<sequence>MEDFSAISVFVRVVEANSFAAAAVQLGMTPSGVSRAVSRLESRLGARLLFRSTRSLRLTEDGAAFHARCKEILADLNEATEALGEASREPVGKLRVGLSLGVGRAALIPRLAEFEKRYPGIRLELLMSDQPGDLNGEGIDCAIRVGQLEDSSHIAHKIGYLRNVVLASPEYLERHGAPTGIDDLKRHRCINYVYPNGKPRQWQFDVPGGQIEVDVDAHLLINDGGSVIQAVSEGLGITQAPHLLASCLLSKGLLQLVMTDVRSTGKPVWIVYPQKRHLSARVRAFIGWVRELFDALNEPDVLKRPSIPVVAPIEPSRHGLDGPVAVAQPPAGISTSKAMPSAMR</sequence>
<accession>A0ABW8JMN3</accession>
<evidence type="ECO:0000313" key="7">
    <source>
        <dbReference type="Proteomes" id="UP001620460"/>
    </source>
</evidence>
<evidence type="ECO:0000256" key="1">
    <source>
        <dbReference type="ARBA" id="ARBA00009437"/>
    </source>
</evidence>
<keyword evidence="7" id="KW-1185">Reference proteome</keyword>
<comment type="similarity">
    <text evidence="1">Belongs to the LysR transcriptional regulatory family.</text>
</comment>
<dbReference type="InterPro" id="IPR036388">
    <property type="entry name" value="WH-like_DNA-bd_sf"/>
</dbReference>
<dbReference type="PANTHER" id="PTHR30537">
    <property type="entry name" value="HTH-TYPE TRANSCRIPTIONAL REGULATOR"/>
    <property type="match status" value="1"/>
</dbReference>
<dbReference type="RefSeq" id="WP_404629505.1">
    <property type="nucleotide sequence ID" value="NZ_JADIKM010000001.1"/>
</dbReference>
<evidence type="ECO:0000256" key="2">
    <source>
        <dbReference type="ARBA" id="ARBA00023015"/>
    </source>
</evidence>
<feature type="domain" description="HTH lysR-type" evidence="5">
    <location>
        <begin position="1"/>
        <end position="59"/>
    </location>
</feature>
<dbReference type="CDD" id="cd08422">
    <property type="entry name" value="PBP2_CrgA_like"/>
    <property type="match status" value="1"/>
</dbReference>
<evidence type="ECO:0000256" key="3">
    <source>
        <dbReference type="ARBA" id="ARBA00023125"/>
    </source>
</evidence>
<protein>
    <submittedName>
        <fullName evidence="6">LysR family transcriptional regulator</fullName>
    </submittedName>
</protein>
<evidence type="ECO:0000313" key="6">
    <source>
        <dbReference type="EMBL" id="MFK2902374.1"/>
    </source>
</evidence>
<gene>
    <name evidence="6" type="ORF">ISP17_00250</name>
</gene>
<dbReference type="InterPro" id="IPR000847">
    <property type="entry name" value="LysR_HTH_N"/>
</dbReference>
<dbReference type="SUPFAM" id="SSF53850">
    <property type="entry name" value="Periplasmic binding protein-like II"/>
    <property type="match status" value="1"/>
</dbReference>
<dbReference type="SUPFAM" id="SSF46785">
    <property type="entry name" value="Winged helix' DNA-binding domain"/>
    <property type="match status" value="1"/>
</dbReference>
<dbReference type="PANTHER" id="PTHR30537:SF5">
    <property type="entry name" value="HTH-TYPE TRANSCRIPTIONAL ACTIVATOR TTDR-RELATED"/>
    <property type="match status" value="1"/>
</dbReference>
<dbReference type="Pfam" id="PF03466">
    <property type="entry name" value="LysR_substrate"/>
    <property type="match status" value="1"/>
</dbReference>
<keyword evidence="3" id="KW-0238">DNA-binding</keyword>
<dbReference type="Proteomes" id="UP001620460">
    <property type="component" value="Unassembled WGS sequence"/>
</dbReference>
<dbReference type="InterPro" id="IPR058163">
    <property type="entry name" value="LysR-type_TF_proteobact-type"/>
</dbReference>
<dbReference type="EMBL" id="JADIKM010000001">
    <property type="protein sequence ID" value="MFK2902374.1"/>
    <property type="molecule type" value="Genomic_DNA"/>
</dbReference>
<dbReference type="InterPro" id="IPR005119">
    <property type="entry name" value="LysR_subst-bd"/>
</dbReference>